<name>A0A2Z4J785_9ACTN</name>
<keyword evidence="2" id="KW-1185">Reference proteome</keyword>
<accession>A0A2Z4J785</accession>
<organism evidence="1 2">
    <name type="scientific">Streptomyces cadmiisoli</name>
    <dbReference type="NCBI Taxonomy" id="2184053"/>
    <lineage>
        <taxon>Bacteria</taxon>
        <taxon>Bacillati</taxon>
        <taxon>Actinomycetota</taxon>
        <taxon>Actinomycetes</taxon>
        <taxon>Kitasatosporales</taxon>
        <taxon>Streptomycetaceae</taxon>
        <taxon>Streptomyces</taxon>
        <taxon>Streptomyces aurantiacus group</taxon>
    </lineage>
</organism>
<evidence type="ECO:0000313" key="2">
    <source>
        <dbReference type="Proteomes" id="UP000249616"/>
    </source>
</evidence>
<gene>
    <name evidence="1" type="ORF">DN051_32275</name>
</gene>
<dbReference type="KEGG" id="scad:DN051_32275"/>
<protein>
    <submittedName>
        <fullName evidence="1">Uncharacterized protein</fullName>
    </submittedName>
</protein>
<reference evidence="1 2" key="1">
    <citation type="journal article" date="2019" name="Int. J. Syst. Evol. Microbiol.">
        <title>Streptomyces cadmiisoli sp. nov., a novel actinomycete isolated from cadmium-contaminated soil.</title>
        <authorList>
            <person name="Li K."/>
            <person name="Tang X."/>
            <person name="Zhao J."/>
            <person name="Guo Y."/>
            <person name="Tang Y."/>
            <person name="Gao J."/>
        </authorList>
    </citation>
    <scope>NUCLEOTIDE SEQUENCE [LARGE SCALE GENOMIC DNA]</scope>
    <source>
        <strain evidence="1 2">ZFG47</strain>
    </source>
</reference>
<proteinExistence type="predicted"/>
<dbReference type="Proteomes" id="UP000249616">
    <property type="component" value="Chromosome"/>
</dbReference>
<sequence>MLFPRQSHSCEEGATDVITVAESTYDHDSVYVTASEHNGAGVMTHHIGFFLAPREAVAFGFRLMREGLSKMHSERVS</sequence>
<dbReference type="AlphaFoldDB" id="A0A2Z4J785"/>
<evidence type="ECO:0000313" key="1">
    <source>
        <dbReference type="EMBL" id="AWW40777.1"/>
    </source>
</evidence>
<dbReference type="EMBL" id="CP030073">
    <property type="protein sequence ID" value="AWW40777.1"/>
    <property type="molecule type" value="Genomic_DNA"/>
</dbReference>